<sequence>MTISKKNKEFLDELIEYYINEAQSYKEMAQEYSPKTNSVVDTAFGLIIGCVYSSFLQAYSNQQQAPSSEDIQEFREIIMINA</sequence>
<dbReference type="EMBL" id="UINC01041003">
    <property type="protein sequence ID" value="SVB41671.1"/>
    <property type="molecule type" value="Genomic_DNA"/>
</dbReference>
<gene>
    <name evidence="1" type="ORF">METZ01_LOCUS194525</name>
</gene>
<reference evidence="1" key="1">
    <citation type="submission" date="2018-05" db="EMBL/GenBank/DDBJ databases">
        <authorList>
            <person name="Lanie J.A."/>
            <person name="Ng W.-L."/>
            <person name="Kazmierczak K.M."/>
            <person name="Andrzejewski T.M."/>
            <person name="Davidsen T.M."/>
            <person name="Wayne K.J."/>
            <person name="Tettelin H."/>
            <person name="Glass J.I."/>
            <person name="Rusch D."/>
            <person name="Podicherti R."/>
            <person name="Tsui H.-C.T."/>
            <person name="Winkler M.E."/>
        </authorList>
    </citation>
    <scope>NUCLEOTIDE SEQUENCE</scope>
</reference>
<accession>A0A382DV89</accession>
<name>A0A382DV89_9ZZZZ</name>
<evidence type="ECO:0000313" key="1">
    <source>
        <dbReference type="EMBL" id="SVB41671.1"/>
    </source>
</evidence>
<feature type="non-terminal residue" evidence="1">
    <location>
        <position position="82"/>
    </location>
</feature>
<proteinExistence type="predicted"/>
<organism evidence="1">
    <name type="scientific">marine metagenome</name>
    <dbReference type="NCBI Taxonomy" id="408172"/>
    <lineage>
        <taxon>unclassified sequences</taxon>
        <taxon>metagenomes</taxon>
        <taxon>ecological metagenomes</taxon>
    </lineage>
</organism>
<dbReference type="AlphaFoldDB" id="A0A382DV89"/>
<protein>
    <submittedName>
        <fullName evidence="1">Uncharacterized protein</fullName>
    </submittedName>
</protein>